<sequence length="177" mass="20539">MTEESRKGHGDSQGSNDVKEDENEATSTRHIDRFAKNSRRRGGQRDFIEEWSHRNLLDRRKDHSKIELYDDIFLKDGHLRVGIEVGMEPSRGNRKSSVWEHKGHVLWQHQAQRQREAVQQLRQGRENHHPAEEEMHQTILSPSSNTLSLPISLSLDTSIQSFVVIVITRSPFETNNL</sequence>
<accession>E3NTW9</accession>
<organism evidence="3">
    <name type="scientific">Caenorhabditis remanei</name>
    <name type="common">Caenorhabditis vulgaris</name>
    <dbReference type="NCBI Taxonomy" id="31234"/>
    <lineage>
        <taxon>Eukaryota</taxon>
        <taxon>Metazoa</taxon>
        <taxon>Ecdysozoa</taxon>
        <taxon>Nematoda</taxon>
        <taxon>Chromadorea</taxon>
        <taxon>Rhabditida</taxon>
        <taxon>Rhabditina</taxon>
        <taxon>Rhabditomorpha</taxon>
        <taxon>Rhabditoidea</taxon>
        <taxon>Rhabditidae</taxon>
        <taxon>Peloderinae</taxon>
        <taxon>Caenorhabditis</taxon>
    </lineage>
</organism>
<gene>
    <name evidence="2" type="ORF">CRE_15226</name>
</gene>
<dbReference type="AlphaFoldDB" id="E3NTW9"/>
<dbReference type="EMBL" id="DS270340">
    <property type="protein sequence ID" value="EFO93315.1"/>
    <property type="molecule type" value="Genomic_DNA"/>
</dbReference>
<evidence type="ECO:0000313" key="3">
    <source>
        <dbReference type="Proteomes" id="UP000008281"/>
    </source>
</evidence>
<dbReference type="Proteomes" id="UP000008281">
    <property type="component" value="Unassembled WGS sequence"/>
</dbReference>
<feature type="compositionally biased region" description="Basic and acidic residues" evidence="1">
    <location>
        <begin position="1"/>
        <end position="10"/>
    </location>
</feature>
<evidence type="ECO:0000313" key="2">
    <source>
        <dbReference type="EMBL" id="EFO93315.1"/>
    </source>
</evidence>
<reference evidence="2" key="1">
    <citation type="submission" date="2007-07" db="EMBL/GenBank/DDBJ databases">
        <title>PCAP assembly of the Caenorhabditis remanei genome.</title>
        <authorList>
            <consortium name="The Caenorhabditis remanei Sequencing Consortium"/>
            <person name="Wilson R.K."/>
        </authorList>
    </citation>
    <scope>NUCLEOTIDE SEQUENCE [LARGE SCALE GENOMIC DNA]</scope>
    <source>
        <strain evidence="2">PB4641</strain>
    </source>
</reference>
<dbReference type="HOGENOM" id="CLU_1519254_0_0_1"/>
<evidence type="ECO:0000256" key="1">
    <source>
        <dbReference type="SAM" id="MobiDB-lite"/>
    </source>
</evidence>
<proteinExistence type="predicted"/>
<feature type="region of interest" description="Disordered" evidence="1">
    <location>
        <begin position="1"/>
        <end position="42"/>
    </location>
</feature>
<dbReference type="InParanoid" id="E3NTW9"/>
<protein>
    <submittedName>
        <fullName evidence="2">Uncharacterized protein</fullName>
    </submittedName>
</protein>
<keyword evidence="3" id="KW-1185">Reference proteome</keyword>
<name>E3NTW9_CAERE</name>